<accession>H8Z1F2</accession>
<feature type="domain" description="CNP1-like uncharacterised" evidence="2">
    <location>
        <begin position="48"/>
        <end position="183"/>
    </location>
</feature>
<reference evidence="3 4" key="2">
    <citation type="submission" date="2011-11" db="EMBL/GenBank/DDBJ databases">
        <authorList>
            <consortium name="US DOE Joint Genome Institute"/>
            <person name="Lucas S."/>
            <person name="Han J."/>
            <person name="Lapidus A."/>
            <person name="Cheng J.-F."/>
            <person name="Goodwin L."/>
            <person name="Pitluck S."/>
            <person name="Peters L."/>
            <person name="Ovchinnikova G."/>
            <person name="Zhang X."/>
            <person name="Detter J.C."/>
            <person name="Han C."/>
            <person name="Tapia R."/>
            <person name="Land M."/>
            <person name="Hauser L."/>
            <person name="Kyrpides N."/>
            <person name="Ivanova N."/>
            <person name="Pagani I."/>
            <person name="Vogl K."/>
            <person name="Liu Z."/>
            <person name="Overmann J."/>
            <person name="Frigaard N.-U."/>
            <person name="Bryant D."/>
            <person name="Woyke T."/>
        </authorList>
    </citation>
    <scope>NUCLEOTIDE SEQUENCE [LARGE SCALE GENOMIC DNA]</scope>
    <source>
        <strain evidence="3 4">970</strain>
    </source>
</reference>
<keyword evidence="1" id="KW-0732">Signal</keyword>
<evidence type="ECO:0000313" key="4">
    <source>
        <dbReference type="Proteomes" id="UP000002964"/>
    </source>
</evidence>
<feature type="chain" id="PRO_5003618046" evidence="1">
    <location>
        <begin position="29"/>
        <end position="198"/>
    </location>
</feature>
<dbReference type="Pfam" id="PF08750">
    <property type="entry name" value="CNP1"/>
    <property type="match status" value="1"/>
</dbReference>
<evidence type="ECO:0000259" key="2">
    <source>
        <dbReference type="Pfam" id="PF08750"/>
    </source>
</evidence>
<dbReference type="OrthoDB" id="7066954at2"/>
<sequence length="198" mass="22415">MRATCAPSPARLLTLGLLTLALAGPTSAQENLFVNDAEPDAPKSIRDGEKWREQQVRLPPWPREQDLIPVRLDSASEPFEYFIDARSLSTGADKVVRYTLVAESSSGTRNLSFEGIRCTPHGEYRIYAYGQNLSFQPSGLGEDWRPVDRTGADPIHEELWRYYLCVPRKFEPRPHKSQVRALKNGRVGEYDNSGFMME</sequence>
<protein>
    <submittedName>
        <fullName evidence="3">CNP1-like family</fullName>
    </submittedName>
</protein>
<dbReference type="eggNOG" id="ENOG5031TYQ">
    <property type="taxonomic scope" value="Bacteria"/>
</dbReference>
<gene>
    <name evidence="3" type="ORF">Thi970DRAFT_02768</name>
</gene>
<proteinExistence type="predicted"/>
<dbReference type="Proteomes" id="UP000002964">
    <property type="component" value="Unassembled WGS sequence"/>
</dbReference>
<dbReference type="EMBL" id="JH603169">
    <property type="protein sequence ID" value="EIC22501.1"/>
    <property type="molecule type" value="Genomic_DNA"/>
</dbReference>
<feature type="signal peptide" evidence="1">
    <location>
        <begin position="1"/>
        <end position="28"/>
    </location>
</feature>
<name>H8Z1F2_9GAMM</name>
<dbReference type="AlphaFoldDB" id="H8Z1F2"/>
<organism evidence="3 4">
    <name type="scientific">Thiorhodovibrio frisius</name>
    <dbReference type="NCBI Taxonomy" id="631362"/>
    <lineage>
        <taxon>Bacteria</taxon>
        <taxon>Pseudomonadati</taxon>
        <taxon>Pseudomonadota</taxon>
        <taxon>Gammaproteobacteria</taxon>
        <taxon>Chromatiales</taxon>
        <taxon>Chromatiaceae</taxon>
        <taxon>Thiorhodovibrio</taxon>
    </lineage>
</organism>
<keyword evidence="4" id="KW-1185">Reference proteome</keyword>
<evidence type="ECO:0000256" key="1">
    <source>
        <dbReference type="SAM" id="SignalP"/>
    </source>
</evidence>
<evidence type="ECO:0000313" key="3">
    <source>
        <dbReference type="EMBL" id="EIC22501.1"/>
    </source>
</evidence>
<dbReference type="InterPro" id="IPR014861">
    <property type="entry name" value="CNP1-like_dom"/>
</dbReference>
<reference evidence="4" key="1">
    <citation type="submission" date="2011-06" db="EMBL/GenBank/DDBJ databases">
        <authorList>
            <consortium name="US DOE Joint Genome Institute (JGI-PGF)"/>
            <person name="Lucas S."/>
            <person name="Han J."/>
            <person name="Lapidus A."/>
            <person name="Cheng J.-F."/>
            <person name="Goodwin L."/>
            <person name="Pitluck S."/>
            <person name="Peters L."/>
            <person name="Land M.L."/>
            <person name="Hauser L."/>
            <person name="Vogl K."/>
            <person name="Liu Z."/>
            <person name="Overmann J."/>
            <person name="Frigaard N.-U."/>
            <person name="Bryant D.A."/>
            <person name="Woyke T.J."/>
        </authorList>
    </citation>
    <scope>NUCLEOTIDE SEQUENCE [LARGE SCALE GENOMIC DNA]</scope>
    <source>
        <strain evidence="4">970</strain>
    </source>
</reference>
<dbReference type="STRING" id="631362.Thi970DRAFT_02768"/>
<dbReference type="HOGENOM" id="CLU_099352_2_0_6"/>